<keyword evidence="5" id="KW-1133">Transmembrane helix</keyword>
<dbReference type="GO" id="GO:0006508">
    <property type="term" value="P:proteolysis"/>
    <property type="evidence" value="ECO:0007669"/>
    <property type="project" value="UniProtKB-KW"/>
</dbReference>
<keyword evidence="2 7" id="KW-0645">Protease</keyword>
<dbReference type="SMART" id="SM00228">
    <property type="entry name" value="PDZ"/>
    <property type="match status" value="1"/>
</dbReference>
<keyword evidence="8" id="KW-1185">Reference proteome</keyword>
<feature type="compositionally biased region" description="Low complexity" evidence="4">
    <location>
        <begin position="18"/>
        <end position="38"/>
    </location>
</feature>
<gene>
    <name evidence="7" type="ORF">BJ960_002016</name>
</gene>
<feature type="domain" description="PDZ" evidence="6">
    <location>
        <begin position="484"/>
        <end position="572"/>
    </location>
</feature>
<dbReference type="Proteomes" id="UP000586095">
    <property type="component" value="Unassembled WGS sequence"/>
</dbReference>
<evidence type="ECO:0000259" key="6">
    <source>
        <dbReference type="PROSITE" id="PS50106"/>
    </source>
</evidence>
<comment type="caution">
    <text evidence="7">The sequence shown here is derived from an EMBL/GenBank/DDBJ whole genome shotgun (WGS) entry which is preliminary data.</text>
</comment>
<feature type="compositionally biased region" description="Polar residues" evidence="4">
    <location>
        <begin position="126"/>
        <end position="143"/>
    </location>
</feature>
<reference evidence="7 8" key="1">
    <citation type="submission" date="2020-07" db="EMBL/GenBank/DDBJ databases">
        <title>Sequencing the genomes of 1000 actinobacteria strains.</title>
        <authorList>
            <person name="Klenk H.-P."/>
        </authorList>
    </citation>
    <scope>NUCLEOTIDE SEQUENCE [LARGE SCALE GENOMIC DNA]</scope>
    <source>
        <strain evidence="7 8">DSM 17380</strain>
    </source>
</reference>
<dbReference type="InterPro" id="IPR043504">
    <property type="entry name" value="Peptidase_S1_PA_chymotrypsin"/>
</dbReference>
<accession>A0A852QXV7</accession>
<dbReference type="Pfam" id="PF13365">
    <property type="entry name" value="Trypsin_2"/>
    <property type="match status" value="1"/>
</dbReference>
<dbReference type="InterPro" id="IPR001478">
    <property type="entry name" value="PDZ"/>
</dbReference>
<evidence type="ECO:0000313" key="7">
    <source>
        <dbReference type="EMBL" id="NYD27213.1"/>
    </source>
</evidence>
<proteinExistence type="inferred from homology"/>
<dbReference type="InterPro" id="IPR051201">
    <property type="entry name" value="Chloro_Bact_Ser_Proteases"/>
</dbReference>
<feature type="region of interest" description="Disordered" evidence="4">
    <location>
        <begin position="156"/>
        <end position="182"/>
    </location>
</feature>
<dbReference type="Pfam" id="PF17820">
    <property type="entry name" value="PDZ_6"/>
    <property type="match status" value="1"/>
</dbReference>
<feature type="compositionally biased region" description="Low complexity" evidence="4">
    <location>
        <begin position="80"/>
        <end position="116"/>
    </location>
</feature>
<name>A0A852QXV7_9MICO</name>
<feature type="compositionally biased region" description="Low complexity" evidence="4">
    <location>
        <begin position="157"/>
        <end position="178"/>
    </location>
</feature>
<evidence type="ECO:0000256" key="4">
    <source>
        <dbReference type="SAM" id="MobiDB-lite"/>
    </source>
</evidence>
<organism evidence="7 8">
    <name type="scientific">Leucobacter aridicollis</name>
    <dbReference type="NCBI Taxonomy" id="283878"/>
    <lineage>
        <taxon>Bacteria</taxon>
        <taxon>Bacillati</taxon>
        <taxon>Actinomycetota</taxon>
        <taxon>Actinomycetes</taxon>
        <taxon>Micrococcales</taxon>
        <taxon>Microbacteriaceae</taxon>
        <taxon>Leucobacter</taxon>
    </lineage>
</organism>
<keyword evidence="3 7" id="KW-0378">Hydrolase</keyword>
<dbReference type="InterPro" id="IPR036034">
    <property type="entry name" value="PDZ_sf"/>
</dbReference>
<dbReference type="InterPro" id="IPR041489">
    <property type="entry name" value="PDZ_6"/>
</dbReference>
<dbReference type="EC" id="3.4.21.-" evidence="7"/>
<dbReference type="InterPro" id="IPR001940">
    <property type="entry name" value="Peptidase_S1C"/>
</dbReference>
<dbReference type="SUPFAM" id="SSF50156">
    <property type="entry name" value="PDZ domain-like"/>
    <property type="match status" value="1"/>
</dbReference>
<sequence>MAENNDTAGQPVDPEEPQQPQHPAAGAAGAQEQGQPGPTSHPVADPAPQFGGATPTQNSHEQATPSAAPGGTPEAAGQEAPATTPSTPLDAPAAPAAPDATPAGGATTPSAAPGATFGMQPGGYPTAQQGGNPSTHADSQPQLTQEYPTQALHETLAASASASASASATSPQAPNAPAQKRTHSTGTFLAGLAVAALIGGIVGGGVSSLVVANSIPKGNAVSQQGGTVKLNNPDTATDISGVAMVATPSVVTLSVESQNAAGSGSGVIYSEDGYIITNAHVVTLDGAATDPRIRVKHSDGRVFDGKLVGVAPYSDIAVVKVEAEDLTPIAVASSADVNVGDLAVAIGAPMSLSNTVTSGVVSALNRGISVGSALIPQDPSQEGQEDPRGEGDSGRGFPWDFRFDTPGEQENTQQTGGQVTLPVVQTDASINPGNSGGALLNAKGELIGINVAIASPGATEGTASSAGLGFAIPSDLAARVADEIIAGEKPTHGLLGASVVDSSLDDDEDANHAGGLIKEVVRDGAAAKAGLKVGDVITAVDGVPAADGTSVSALIRMHAGDSEVTIDYTRRGVAGQTTATLGTLDW</sequence>
<feature type="compositionally biased region" description="Low complexity" evidence="4">
    <location>
        <begin position="406"/>
        <end position="416"/>
    </location>
</feature>
<dbReference type="Gene3D" id="2.30.42.10">
    <property type="match status" value="1"/>
</dbReference>
<dbReference type="SUPFAM" id="SSF50494">
    <property type="entry name" value="Trypsin-like serine proteases"/>
    <property type="match status" value="1"/>
</dbReference>
<feature type="transmembrane region" description="Helical" evidence="5">
    <location>
        <begin position="188"/>
        <end position="212"/>
    </location>
</feature>
<feature type="region of interest" description="Disordered" evidence="4">
    <location>
        <begin position="373"/>
        <end position="416"/>
    </location>
</feature>
<dbReference type="EMBL" id="JACCBD010000001">
    <property type="protein sequence ID" value="NYD27213.1"/>
    <property type="molecule type" value="Genomic_DNA"/>
</dbReference>
<keyword evidence="5" id="KW-0812">Transmembrane</keyword>
<evidence type="ECO:0000256" key="5">
    <source>
        <dbReference type="SAM" id="Phobius"/>
    </source>
</evidence>
<feature type="region of interest" description="Disordered" evidence="4">
    <location>
        <begin position="1"/>
        <end position="143"/>
    </location>
</feature>
<feature type="compositionally biased region" description="Polar residues" evidence="4">
    <location>
        <begin position="54"/>
        <end position="65"/>
    </location>
</feature>
<dbReference type="InterPro" id="IPR009003">
    <property type="entry name" value="Peptidase_S1_PA"/>
</dbReference>
<evidence type="ECO:0000256" key="1">
    <source>
        <dbReference type="ARBA" id="ARBA00010541"/>
    </source>
</evidence>
<dbReference type="AlphaFoldDB" id="A0A852QXV7"/>
<dbReference type="PROSITE" id="PS50106">
    <property type="entry name" value="PDZ"/>
    <property type="match status" value="1"/>
</dbReference>
<evidence type="ECO:0000313" key="8">
    <source>
        <dbReference type="Proteomes" id="UP000586095"/>
    </source>
</evidence>
<dbReference type="RefSeq" id="WP_237463465.1">
    <property type="nucleotide sequence ID" value="NZ_BAAALZ010000001.1"/>
</dbReference>
<dbReference type="GO" id="GO:0004252">
    <property type="term" value="F:serine-type endopeptidase activity"/>
    <property type="evidence" value="ECO:0007669"/>
    <property type="project" value="InterPro"/>
</dbReference>
<evidence type="ECO:0000256" key="3">
    <source>
        <dbReference type="ARBA" id="ARBA00022801"/>
    </source>
</evidence>
<dbReference type="Gene3D" id="2.40.10.10">
    <property type="entry name" value="Trypsin-like serine proteases"/>
    <property type="match status" value="2"/>
</dbReference>
<keyword evidence="5" id="KW-0472">Membrane</keyword>
<dbReference type="PANTHER" id="PTHR43343:SF3">
    <property type="entry name" value="PROTEASE DO-LIKE 8, CHLOROPLASTIC"/>
    <property type="match status" value="1"/>
</dbReference>
<dbReference type="PANTHER" id="PTHR43343">
    <property type="entry name" value="PEPTIDASE S12"/>
    <property type="match status" value="1"/>
</dbReference>
<evidence type="ECO:0000256" key="2">
    <source>
        <dbReference type="ARBA" id="ARBA00022670"/>
    </source>
</evidence>
<comment type="similarity">
    <text evidence="1">Belongs to the peptidase S1C family.</text>
</comment>
<dbReference type="PRINTS" id="PR00834">
    <property type="entry name" value="PROTEASES2C"/>
</dbReference>
<protein>
    <submittedName>
        <fullName evidence="7">Putative serine protease PepD</fullName>
        <ecNumber evidence="7">3.4.21.-</ecNumber>
    </submittedName>
</protein>